<sequence>MARLRHPAHLLDLWRRREAVAFVREWLGGLEGVEVGGSSNNDFGLRVVNVDRYPTDDTVYKQHERDLEGWVRQVDVVATGDRLPFADDSHDFVFASHVLEHIPDPIAALEDWLRVARRWVVVILPHRDRTFDRDRDLTPVGELLHRHRTGFTSEEDRHWSVWTCESFLELCTELGLTVAASRDPDRPAGNGFIVVLDAGAGV</sequence>
<dbReference type="InterPro" id="IPR029063">
    <property type="entry name" value="SAM-dependent_MTases_sf"/>
</dbReference>
<feature type="domain" description="Methyltransferase type 11" evidence="1">
    <location>
        <begin position="43"/>
        <end position="118"/>
    </location>
</feature>
<accession>A0ABY5PDZ3</accession>
<dbReference type="GO" id="GO:0008168">
    <property type="term" value="F:methyltransferase activity"/>
    <property type="evidence" value="ECO:0007669"/>
    <property type="project" value="UniProtKB-KW"/>
</dbReference>
<dbReference type="InterPro" id="IPR013216">
    <property type="entry name" value="Methyltransf_11"/>
</dbReference>
<evidence type="ECO:0000259" key="1">
    <source>
        <dbReference type="Pfam" id="PF08241"/>
    </source>
</evidence>
<evidence type="ECO:0000313" key="2">
    <source>
        <dbReference type="EMBL" id="UUY02787.1"/>
    </source>
</evidence>
<organism evidence="2 3">
    <name type="scientific">Svornostia abyssi</name>
    <dbReference type="NCBI Taxonomy" id="2898438"/>
    <lineage>
        <taxon>Bacteria</taxon>
        <taxon>Bacillati</taxon>
        <taxon>Actinomycetota</taxon>
        <taxon>Thermoleophilia</taxon>
        <taxon>Solirubrobacterales</taxon>
        <taxon>Baekduiaceae</taxon>
        <taxon>Svornostia</taxon>
    </lineage>
</organism>
<proteinExistence type="predicted"/>
<evidence type="ECO:0000313" key="3">
    <source>
        <dbReference type="Proteomes" id="UP001058860"/>
    </source>
</evidence>
<gene>
    <name evidence="2" type="ORF">LRS13_19175</name>
</gene>
<reference evidence="3" key="1">
    <citation type="submission" date="2021-11" db="EMBL/GenBank/DDBJ databases">
        <title>Cultivation dependent microbiological survey of springs from the worlds oldest radium mine currently devoted to the extraction of radon-saturated water.</title>
        <authorList>
            <person name="Kapinusova G."/>
            <person name="Smrhova T."/>
            <person name="Strejcek M."/>
            <person name="Suman J."/>
            <person name="Jani K."/>
            <person name="Pajer P."/>
            <person name="Uhlik O."/>
        </authorList>
    </citation>
    <scope>NUCLEOTIDE SEQUENCE [LARGE SCALE GENOMIC DNA]</scope>
    <source>
        <strain evidence="3">J379</strain>
    </source>
</reference>
<keyword evidence="2" id="KW-0808">Transferase</keyword>
<protein>
    <submittedName>
        <fullName evidence="2">Class I SAM-dependent methyltransferase</fullName>
    </submittedName>
</protein>
<dbReference type="RefSeq" id="WP_353863309.1">
    <property type="nucleotide sequence ID" value="NZ_CP088295.1"/>
</dbReference>
<dbReference type="Pfam" id="PF08241">
    <property type="entry name" value="Methyltransf_11"/>
    <property type="match status" value="1"/>
</dbReference>
<dbReference type="SUPFAM" id="SSF53335">
    <property type="entry name" value="S-adenosyl-L-methionine-dependent methyltransferases"/>
    <property type="match status" value="1"/>
</dbReference>
<keyword evidence="3" id="KW-1185">Reference proteome</keyword>
<keyword evidence="2" id="KW-0489">Methyltransferase</keyword>
<dbReference type="Gene3D" id="3.40.50.150">
    <property type="entry name" value="Vaccinia Virus protein VP39"/>
    <property type="match status" value="1"/>
</dbReference>
<name>A0ABY5PDZ3_9ACTN</name>
<dbReference type="EMBL" id="CP088295">
    <property type="protein sequence ID" value="UUY02787.1"/>
    <property type="molecule type" value="Genomic_DNA"/>
</dbReference>
<dbReference type="Proteomes" id="UP001058860">
    <property type="component" value="Chromosome"/>
</dbReference>
<dbReference type="GO" id="GO:0032259">
    <property type="term" value="P:methylation"/>
    <property type="evidence" value="ECO:0007669"/>
    <property type="project" value="UniProtKB-KW"/>
</dbReference>